<name>A0A0H3U9I5_9BACT</name>
<accession>A0A0H3U9I5</accession>
<protein>
    <submittedName>
        <fullName evidence="1">Uncharacterized protein</fullName>
    </submittedName>
</protein>
<reference evidence="1" key="1">
    <citation type="submission" date="2013-08" db="EMBL/GenBank/DDBJ databases">
        <title>Comparison of modified E. coli strains.</title>
        <authorList>
            <person name="Juergensen J."/>
            <person name="Bonge A."/>
            <person name="Streit W.R."/>
        </authorList>
    </citation>
    <scope>NUCLEOTIDE SEQUENCE</scope>
</reference>
<evidence type="ECO:0000313" key="1">
    <source>
        <dbReference type="EMBL" id="AIF26428.1"/>
    </source>
</evidence>
<proteinExistence type="predicted"/>
<organism evidence="1">
    <name type="scientific">uncultured bacterium fosmid pJB18D1_contig I</name>
    <dbReference type="NCBI Taxonomy" id="1478057"/>
    <lineage>
        <taxon>Bacteria</taxon>
        <taxon>environmental samples</taxon>
    </lineage>
</organism>
<dbReference type="EMBL" id="KF540231">
    <property type="protein sequence ID" value="AIF26428.1"/>
    <property type="molecule type" value="Genomic_DNA"/>
</dbReference>
<sequence>MAAANPADVAFSKASIFVEAGEIYPLGDLMDAVENTHYAGVAFRYSYWEDVDGVAMFNYSYFKPIPNDVIFDGAHQFSGKLGLDWKFPLISPVVVGFGFTCNWARADLDDGVDKDATYTLPGGTLNDNETEFGWYGRINLPVLNYGKTRVGLNVLWEELWTLPKRSDMLTAGIYVERSLW</sequence>
<dbReference type="AlphaFoldDB" id="A0A0H3U9I5"/>